<gene>
    <name evidence="1" type="ORF">ILYODFUR_013472</name>
</gene>
<proteinExistence type="predicted"/>
<keyword evidence="2" id="KW-1185">Reference proteome</keyword>
<accession>A0ABV0U572</accession>
<evidence type="ECO:0000313" key="2">
    <source>
        <dbReference type="Proteomes" id="UP001482620"/>
    </source>
</evidence>
<evidence type="ECO:0008006" key="3">
    <source>
        <dbReference type="Google" id="ProtNLM"/>
    </source>
</evidence>
<dbReference type="EMBL" id="JAHRIQ010059023">
    <property type="protein sequence ID" value="MEQ2240315.1"/>
    <property type="molecule type" value="Genomic_DNA"/>
</dbReference>
<reference evidence="1 2" key="1">
    <citation type="submission" date="2021-06" db="EMBL/GenBank/DDBJ databases">
        <authorList>
            <person name="Palmer J.M."/>
        </authorList>
    </citation>
    <scope>NUCLEOTIDE SEQUENCE [LARGE SCALE GENOMIC DNA]</scope>
    <source>
        <strain evidence="2">if_2019</strain>
        <tissue evidence="1">Muscle</tissue>
    </source>
</reference>
<comment type="caution">
    <text evidence="1">The sequence shown here is derived from an EMBL/GenBank/DDBJ whole genome shotgun (WGS) entry which is preliminary data.</text>
</comment>
<dbReference type="Proteomes" id="UP001482620">
    <property type="component" value="Unassembled WGS sequence"/>
</dbReference>
<sequence>MQDQVSVWVAVCTFLLQYYIAGLPSNLTILVCIFPKDDVFYFVTVSHYFLTHDFPVKLLRRSDSCGELSCDPILCRIGCQMGSSVFWPLVGFTISQSDSVTFLQRQAVKPRGETKR</sequence>
<organism evidence="1 2">
    <name type="scientific">Ilyodon furcidens</name>
    <name type="common">goldbreast splitfin</name>
    <dbReference type="NCBI Taxonomy" id="33524"/>
    <lineage>
        <taxon>Eukaryota</taxon>
        <taxon>Metazoa</taxon>
        <taxon>Chordata</taxon>
        <taxon>Craniata</taxon>
        <taxon>Vertebrata</taxon>
        <taxon>Euteleostomi</taxon>
        <taxon>Actinopterygii</taxon>
        <taxon>Neopterygii</taxon>
        <taxon>Teleostei</taxon>
        <taxon>Neoteleostei</taxon>
        <taxon>Acanthomorphata</taxon>
        <taxon>Ovalentaria</taxon>
        <taxon>Atherinomorphae</taxon>
        <taxon>Cyprinodontiformes</taxon>
        <taxon>Goodeidae</taxon>
        <taxon>Ilyodon</taxon>
    </lineage>
</organism>
<evidence type="ECO:0000313" key="1">
    <source>
        <dbReference type="EMBL" id="MEQ2240315.1"/>
    </source>
</evidence>
<name>A0ABV0U572_9TELE</name>
<protein>
    <recommendedName>
        <fullName evidence="3">Secreted protein</fullName>
    </recommendedName>
</protein>